<sequence>MRTRKADILIRITEGHRQIWSLYDQHAELSRVFDSKVDLKAAPPTTRELRFIQFVINHIVITFKSHKLGIYQKPEALEEDIRDFFSWPIPRETWKRVRRFQDADVIEFFEQAIKGTDKKA</sequence>
<evidence type="ECO:0000313" key="1">
    <source>
        <dbReference type="EMBL" id="MBB5040557.1"/>
    </source>
</evidence>
<organism evidence="1 2">
    <name type="scientific">Prosthecobacter dejongeii</name>
    <dbReference type="NCBI Taxonomy" id="48465"/>
    <lineage>
        <taxon>Bacteria</taxon>
        <taxon>Pseudomonadati</taxon>
        <taxon>Verrucomicrobiota</taxon>
        <taxon>Verrucomicrobiia</taxon>
        <taxon>Verrucomicrobiales</taxon>
        <taxon>Verrucomicrobiaceae</taxon>
        <taxon>Prosthecobacter</taxon>
    </lineage>
</organism>
<comment type="caution">
    <text evidence="1">The sequence shown here is derived from an EMBL/GenBank/DDBJ whole genome shotgun (WGS) entry which is preliminary data.</text>
</comment>
<dbReference type="RefSeq" id="WP_184213260.1">
    <property type="nucleotide sequence ID" value="NZ_JACHIF010000015.1"/>
</dbReference>
<keyword evidence="2" id="KW-1185">Reference proteome</keyword>
<protein>
    <submittedName>
        <fullName evidence="1">Txe/YoeB family toxin of Txe-Axe toxin-antitoxin module</fullName>
    </submittedName>
</protein>
<proteinExistence type="predicted"/>
<name>A0A7W7YQZ0_9BACT</name>
<dbReference type="Proteomes" id="UP000534294">
    <property type="component" value="Unassembled WGS sequence"/>
</dbReference>
<dbReference type="AlphaFoldDB" id="A0A7W7YQZ0"/>
<evidence type="ECO:0000313" key="2">
    <source>
        <dbReference type="Proteomes" id="UP000534294"/>
    </source>
</evidence>
<reference evidence="1 2" key="1">
    <citation type="submission" date="2020-08" db="EMBL/GenBank/DDBJ databases">
        <title>Genomic Encyclopedia of Type Strains, Phase IV (KMG-IV): sequencing the most valuable type-strain genomes for metagenomic binning, comparative biology and taxonomic classification.</title>
        <authorList>
            <person name="Goeker M."/>
        </authorList>
    </citation>
    <scope>NUCLEOTIDE SEQUENCE [LARGE SCALE GENOMIC DNA]</scope>
    <source>
        <strain evidence="1 2">DSM 12251</strain>
    </source>
</reference>
<gene>
    <name evidence="1" type="ORF">HNQ64_004845</name>
</gene>
<accession>A0A7W7YQZ0</accession>
<dbReference type="EMBL" id="JACHIF010000015">
    <property type="protein sequence ID" value="MBB5040557.1"/>
    <property type="molecule type" value="Genomic_DNA"/>
</dbReference>